<feature type="compositionally biased region" description="Basic and acidic residues" evidence="1">
    <location>
        <begin position="216"/>
        <end position="235"/>
    </location>
</feature>
<accession>A0A291GLG8</accession>
<feature type="region of interest" description="Disordered" evidence="1">
    <location>
        <begin position="61"/>
        <end position="81"/>
    </location>
</feature>
<keyword evidence="3" id="KW-1185">Reference proteome</keyword>
<evidence type="ECO:0000313" key="2">
    <source>
        <dbReference type="EMBL" id="ATG50804.1"/>
    </source>
</evidence>
<dbReference type="Proteomes" id="UP000218165">
    <property type="component" value="Chromosome"/>
</dbReference>
<feature type="region of interest" description="Disordered" evidence="1">
    <location>
        <begin position="99"/>
        <end position="122"/>
    </location>
</feature>
<sequence length="269" mass="29530">MPRRSWRDLAPGPRSPGGADGAGSPPSAAPAGPELLRRAAAGDSHLASLLAERDQLEARLSGLIGPAGQPGAAPDPRFPVTGLRERRAEIASWAAARDAVRTGRSRAGRERTGLDGARPGAAARPLTEAGAGLRSQLFGPLRSGLDRYDQVRSALERSEEFLERPRQLADGLEQRWQRTEEQITAPLDRDGHYAAERERILDVITGGSGDLTARAEEARRRALERRSGQDREERRAARRHERHHEQRRAEQRETDRLDRRTSAGKGARP</sequence>
<evidence type="ECO:0000256" key="1">
    <source>
        <dbReference type="SAM" id="MobiDB-lite"/>
    </source>
</evidence>
<evidence type="ECO:0000313" key="3">
    <source>
        <dbReference type="Proteomes" id="UP000218165"/>
    </source>
</evidence>
<dbReference type="EMBL" id="CP023563">
    <property type="protein sequence ID" value="ATG50804.1"/>
    <property type="molecule type" value="Genomic_DNA"/>
</dbReference>
<dbReference type="KEGG" id="brz:CFK38_04135"/>
<proteinExistence type="predicted"/>
<feature type="compositionally biased region" description="Basic and acidic residues" evidence="1">
    <location>
        <begin position="243"/>
        <end position="261"/>
    </location>
</feature>
<protein>
    <submittedName>
        <fullName evidence="2">Uncharacterized protein</fullName>
    </submittedName>
</protein>
<name>A0A291GLG8_9MICO</name>
<feature type="compositionally biased region" description="Low complexity" evidence="1">
    <location>
        <begin position="22"/>
        <end position="33"/>
    </location>
</feature>
<feature type="region of interest" description="Disordered" evidence="1">
    <location>
        <begin position="216"/>
        <end position="269"/>
    </location>
</feature>
<feature type="region of interest" description="Disordered" evidence="1">
    <location>
        <begin position="1"/>
        <end position="40"/>
    </location>
</feature>
<dbReference type="AlphaFoldDB" id="A0A291GLG8"/>
<gene>
    <name evidence="2" type="ORF">CFK38_04135</name>
</gene>
<organism evidence="2 3">
    <name type="scientific">Brachybacterium vulturis</name>
    <dbReference type="NCBI Taxonomy" id="2017484"/>
    <lineage>
        <taxon>Bacteria</taxon>
        <taxon>Bacillati</taxon>
        <taxon>Actinomycetota</taxon>
        <taxon>Actinomycetes</taxon>
        <taxon>Micrococcales</taxon>
        <taxon>Dermabacteraceae</taxon>
        <taxon>Brachybacterium</taxon>
    </lineage>
</organism>
<dbReference type="RefSeq" id="WP_096801944.1">
    <property type="nucleotide sequence ID" value="NZ_CP023563.1"/>
</dbReference>
<reference evidence="3" key="1">
    <citation type="submission" date="2017-09" db="EMBL/GenBank/DDBJ databases">
        <title>Brachybacterium sp. VM2412.</title>
        <authorList>
            <person name="Tak E.J."/>
            <person name="Bae J.-W."/>
        </authorList>
    </citation>
    <scope>NUCLEOTIDE SEQUENCE [LARGE SCALE GENOMIC DNA]</scope>
    <source>
        <strain evidence="3">VM2412</strain>
    </source>
</reference>